<dbReference type="Proteomes" id="UP000324133">
    <property type="component" value="Unassembled WGS sequence"/>
</dbReference>
<evidence type="ECO:0000256" key="4">
    <source>
        <dbReference type="ARBA" id="ARBA00022598"/>
    </source>
</evidence>
<keyword evidence="18" id="KW-1185">Reference proteome</keyword>
<dbReference type="InterPro" id="IPR010994">
    <property type="entry name" value="RuvA_2-like"/>
</dbReference>
<dbReference type="FunFam" id="1.10.150.20:FF:000006">
    <property type="entry name" value="DNA ligase"/>
    <property type="match status" value="1"/>
</dbReference>
<dbReference type="InterPro" id="IPR013840">
    <property type="entry name" value="DNAligase_N"/>
</dbReference>
<keyword evidence="4 14" id="KW-0436">Ligase</keyword>
<dbReference type="InterPro" id="IPR001357">
    <property type="entry name" value="BRCT_dom"/>
</dbReference>
<feature type="binding site" evidence="14">
    <location>
        <position position="136"/>
    </location>
    <ligand>
        <name>NAD(+)</name>
        <dbReference type="ChEBI" id="CHEBI:57540"/>
    </ligand>
</feature>
<reference evidence="17 18" key="1">
    <citation type="submission" date="2019-07" db="EMBL/GenBank/DDBJ databases">
        <title>Rufibacter sp. nov., isolated from lake sediment.</title>
        <authorList>
            <person name="Qu J.-H."/>
        </authorList>
    </citation>
    <scope>NUCLEOTIDE SEQUENCE [LARGE SCALE GENOMIC DNA]</scope>
    <source>
        <strain evidence="17 18">NBS58-1</strain>
    </source>
</reference>
<evidence type="ECO:0000256" key="11">
    <source>
        <dbReference type="ARBA" id="ARBA00023204"/>
    </source>
</evidence>
<dbReference type="Gene3D" id="1.10.150.20">
    <property type="entry name" value="5' to 3' exonuclease, C-terminal subdomain"/>
    <property type="match status" value="2"/>
</dbReference>
<dbReference type="RefSeq" id="WP_149091485.1">
    <property type="nucleotide sequence ID" value="NZ_VKKY01000002.1"/>
</dbReference>
<dbReference type="GO" id="GO:0006260">
    <property type="term" value="P:DNA replication"/>
    <property type="evidence" value="ECO:0007669"/>
    <property type="project" value="UniProtKB-KW"/>
</dbReference>
<keyword evidence="6 14" id="KW-0479">Metal-binding</keyword>
<feature type="binding site" evidence="14">
    <location>
        <position position="406"/>
    </location>
    <ligand>
        <name>Zn(2+)</name>
        <dbReference type="ChEBI" id="CHEBI:29105"/>
    </ligand>
</feature>
<comment type="caution">
    <text evidence="17">The sequence shown here is derived from an EMBL/GenBank/DDBJ whole genome shotgun (WGS) entry which is preliminary data.</text>
</comment>
<dbReference type="SMART" id="SM00292">
    <property type="entry name" value="BRCT"/>
    <property type="match status" value="1"/>
</dbReference>
<dbReference type="Gene3D" id="3.40.50.10190">
    <property type="entry name" value="BRCT domain"/>
    <property type="match status" value="1"/>
</dbReference>
<proteinExistence type="inferred from homology"/>
<dbReference type="InterPro" id="IPR018239">
    <property type="entry name" value="DNA_ligase_AS"/>
</dbReference>
<dbReference type="GO" id="GO:0003911">
    <property type="term" value="F:DNA ligase (NAD+) activity"/>
    <property type="evidence" value="ECO:0007669"/>
    <property type="project" value="UniProtKB-UniRule"/>
</dbReference>
<evidence type="ECO:0000256" key="8">
    <source>
        <dbReference type="ARBA" id="ARBA00022833"/>
    </source>
</evidence>
<dbReference type="OrthoDB" id="9759736at2"/>
<dbReference type="Pfam" id="PF12826">
    <property type="entry name" value="HHH_2"/>
    <property type="match status" value="1"/>
</dbReference>
<feature type="binding site" evidence="14">
    <location>
        <position position="409"/>
    </location>
    <ligand>
        <name>Zn(2+)</name>
        <dbReference type="ChEBI" id="CHEBI:29105"/>
    </ligand>
</feature>
<dbReference type="AlphaFoldDB" id="A0A5B6TD89"/>
<keyword evidence="14" id="KW-0464">Manganese</keyword>
<evidence type="ECO:0000313" key="18">
    <source>
        <dbReference type="Proteomes" id="UP000324133"/>
    </source>
</evidence>
<dbReference type="EMBL" id="VKKY01000002">
    <property type="protein sequence ID" value="KAA3438427.1"/>
    <property type="molecule type" value="Genomic_DNA"/>
</dbReference>
<evidence type="ECO:0000259" key="16">
    <source>
        <dbReference type="PROSITE" id="PS50172"/>
    </source>
</evidence>
<gene>
    <name evidence="14 17" type="primary">ligA</name>
    <name evidence="17" type="ORF">FOA19_14410</name>
</gene>
<dbReference type="Pfam" id="PF03120">
    <property type="entry name" value="OB_DNA_ligase"/>
    <property type="match status" value="1"/>
</dbReference>
<keyword evidence="5 14" id="KW-0235">DNA replication</keyword>
<dbReference type="PIRSF" id="PIRSF001604">
    <property type="entry name" value="LigA"/>
    <property type="match status" value="1"/>
</dbReference>
<dbReference type="PANTHER" id="PTHR23389">
    <property type="entry name" value="CHROMOSOME TRANSMISSION FIDELITY FACTOR 18"/>
    <property type="match status" value="1"/>
</dbReference>
<organism evidence="17 18">
    <name type="scientific">Rufibacter hautae</name>
    <dbReference type="NCBI Taxonomy" id="2595005"/>
    <lineage>
        <taxon>Bacteria</taxon>
        <taxon>Pseudomonadati</taxon>
        <taxon>Bacteroidota</taxon>
        <taxon>Cytophagia</taxon>
        <taxon>Cytophagales</taxon>
        <taxon>Hymenobacteraceae</taxon>
        <taxon>Rufibacter</taxon>
    </lineage>
</organism>
<feature type="binding site" evidence="14">
    <location>
        <begin position="83"/>
        <end position="84"/>
    </location>
    <ligand>
        <name>NAD(+)</name>
        <dbReference type="ChEBI" id="CHEBI:57540"/>
    </ligand>
</feature>
<dbReference type="InterPro" id="IPR036420">
    <property type="entry name" value="BRCT_dom_sf"/>
</dbReference>
<feature type="binding site" evidence="14">
    <location>
        <position position="288"/>
    </location>
    <ligand>
        <name>NAD(+)</name>
        <dbReference type="ChEBI" id="CHEBI:57540"/>
    </ligand>
</feature>
<keyword evidence="9 14" id="KW-0460">Magnesium</keyword>
<keyword evidence="8 14" id="KW-0862">Zinc</keyword>
<dbReference type="Gene3D" id="3.30.470.30">
    <property type="entry name" value="DNA ligase/mRNA capping enzyme"/>
    <property type="match status" value="1"/>
</dbReference>
<dbReference type="Pfam" id="PF01653">
    <property type="entry name" value="DNA_ligase_aden"/>
    <property type="match status" value="1"/>
</dbReference>
<feature type="binding site" evidence="14">
    <location>
        <begin position="34"/>
        <end position="38"/>
    </location>
    <ligand>
        <name>NAD(+)</name>
        <dbReference type="ChEBI" id="CHEBI:57540"/>
    </ligand>
</feature>
<dbReference type="InterPro" id="IPR013839">
    <property type="entry name" value="DNAligase_adenylation"/>
</dbReference>
<sequence>MLEQNPEARILELTQRLNYLNYQYYQNSVSEVSDYEFDQMLKELQHLEEQHPVLRSDNSPTQRVGGTITKNFPTVKHKYPMLSLGNTYSEEEVREFDTRVRKVTGDHVEYVCELKFDGVAMSLTYTNGALTAGVTRGDGTRGDDITPNVRTIRTIPLHLHGEDIPAEVEVRGEVFMPFTVFEELNKEREEIGEALMANPRNATSGTLKLQDSKEVARRRLSMFAYSLLSTPTLFDSHSQSLEALQRWGLNVSPTWRVCGTIEEVMDFIHEWETKRFELPIATDGIVVKVNSYAQQEELGYTAKSPRWAMAYKYKAMEAVTDLLGIEYNVGRTGAVTPVALMKPVLLAGTTVKRASLHNANEIERLGLRIGDKVVVEKGGEIIPKVTAVKTELRPENAEAIVYPTICPACTTALVRTEGEANHYCPNEKGCPPQVKGKLEHFISRKAMNIMSLGEGKIELLVEQGLVTSPDHLYDLTYDTLFGLKKTFVNEETGKSRVVTFQKTTVENILKALENSKEAPFDRVLFALGIRFVGNTVAQKLAQHFRNVDALRAATEEELIAVPEIGGRIAASVREYFQDVANVHLVERLRFHGLQLDLGEVAVVEPQSDKLAGLTFVVSGVFSGYSREELQDTIVANGGKIVSSISKKLSYLVAGDKMGPSKLEKATTLGVKIVSEEEFNQMLA</sequence>
<evidence type="ECO:0000256" key="12">
    <source>
        <dbReference type="ARBA" id="ARBA00034005"/>
    </source>
</evidence>
<dbReference type="SUPFAM" id="SSF47781">
    <property type="entry name" value="RuvA domain 2-like"/>
    <property type="match status" value="1"/>
</dbReference>
<evidence type="ECO:0000313" key="17">
    <source>
        <dbReference type="EMBL" id="KAA3438427.1"/>
    </source>
</evidence>
<comment type="catalytic activity">
    <reaction evidence="12 14 15">
        <text>NAD(+) + (deoxyribonucleotide)n-3'-hydroxyl + 5'-phospho-(deoxyribonucleotide)m = (deoxyribonucleotide)n+m + AMP + beta-nicotinamide D-nucleotide.</text>
        <dbReference type="EC" id="6.5.1.2"/>
    </reaction>
</comment>
<evidence type="ECO:0000256" key="3">
    <source>
        <dbReference type="ARBA" id="ARBA00013308"/>
    </source>
</evidence>
<dbReference type="SUPFAM" id="SSF52113">
    <property type="entry name" value="BRCT domain"/>
    <property type="match status" value="1"/>
</dbReference>
<dbReference type="SUPFAM" id="SSF56091">
    <property type="entry name" value="DNA ligase/mRNA capping enzyme, catalytic domain"/>
    <property type="match status" value="1"/>
</dbReference>
<evidence type="ECO:0000256" key="10">
    <source>
        <dbReference type="ARBA" id="ARBA00023027"/>
    </source>
</evidence>
<dbReference type="GO" id="GO:0006281">
    <property type="term" value="P:DNA repair"/>
    <property type="evidence" value="ECO:0007669"/>
    <property type="project" value="UniProtKB-KW"/>
</dbReference>
<dbReference type="NCBIfam" id="NF005932">
    <property type="entry name" value="PRK07956.1"/>
    <property type="match status" value="1"/>
</dbReference>
<evidence type="ECO:0000256" key="13">
    <source>
        <dbReference type="ARBA" id="ARBA00060881"/>
    </source>
</evidence>
<dbReference type="EC" id="6.5.1.2" evidence="2 14"/>
<evidence type="ECO:0000256" key="9">
    <source>
        <dbReference type="ARBA" id="ARBA00022842"/>
    </source>
</evidence>
<evidence type="ECO:0000256" key="5">
    <source>
        <dbReference type="ARBA" id="ARBA00022705"/>
    </source>
</evidence>
<evidence type="ECO:0000256" key="6">
    <source>
        <dbReference type="ARBA" id="ARBA00022723"/>
    </source>
</evidence>
<evidence type="ECO:0000256" key="2">
    <source>
        <dbReference type="ARBA" id="ARBA00012722"/>
    </source>
</evidence>
<evidence type="ECO:0000256" key="7">
    <source>
        <dbReference type="ARBA" id="ARBA00022763"/>
    </source>
</evidence>
<dbReference type="SUPFAM" id="SSF50249">
    <property type="entry name" value="Nucleic acid-binding proteins"/>
    <property type="match status" value="1"/>
</dbReference>
<dbReference type="PROSITE" id="PS50172">
    <property type="entry name" value="BRCT"/>
    <property type="match status" value="1"/>
</dbReference>
<dbReference type="HAMAP" id="MF_01588">
    <property type="entry name" value="DNA_ligase_A"/>
    <property type="match status" value="1"/>
</dbReference>
<dbReference type="FunFam" id="3.30.470.30:FF:000001">
    <property type="entry name" value="DNA ligase"/>
    <property type="match status" value="1"/>
</dbReference>
<dbReference type="PROSITE" id="PS01055">
    <property type="entry name" value="DNA_LIGASE_N1"/>
    <property type="match status" value="1"/>
</dbReference>
<dbReference type="InterPro" id="IPR012340">
    <property type="entry name" value="NA-bd_OB-fold"/>
</dbReference>
<dbReference type="FunFam" id="2.40.50.140:FF:000012">
    <property type="entry name" value="DNA ligase"/>
    <property type="match status" value="1"/>
</dbReference>
<feature type="domain" description="BRCT" evidence="16">
    <location>
        <begin position="605"/>
        <end position="683"/>
    </location>
</feature>
<dbReference type="Gene3D" id="2.40.50.140">
    <property type="entry name" value="Nucleic acid-binding proteins"/>
    <property type="match status" value="1"/>
</dbReference>
<dbReference type="SMART" id="SM00532">
    <property type="entry name" value="LIGANc"/>
    <property type="match status" value="1"/>
</dbReference>
<evidence type="ECO:0000256" key="14">
    <source>
        <dbReference type="HAMAP-Rule" id="MF_01588"/>
    </source>
</evidence>
<name>A0A5B6TD89_9BACT</name>
<feature type="binding site" evidence="14">
    <location>
        <position position="424"/>
    </location>
    <ligand>
        <name>Zn(2+)</name>
        <dbReference type="ChEBI" id="CHEBI:29105"/>
    </ligand>
</feature>
<dbReference type="PROSITE" id="PS01056">
    <property type="entry name" value="DNA_LIGASE_N2"/>
    <property type="match status" value="1"/>
</dbReference>
<dbReference type="Gene3D" id="6.20.10.30">
    <property type="match status" value="1"/>
</dbReference>
<dbReference type="InterPro" id="IPR033136">
    <property type="entry name" value="DNA_ligase_CS"/>
</dbReference>
<dbReference type="Pfam" id="PF03119">
    <property type="entry name" value="DNA_ligase_ZBD"/>
    <property type="match status" value="1"/>
</dbReference>
<comment type="similarity">
    <text evidence="13 14">Belongs to the NAD-dependent DNA ligase family. LigA subfamily.</text>
</comment>
<keyword evidence="11 14" id="KW-0234">DNA repair</keyword>
<dbReference type="InterPro" id="IPR041663">
    <property type="entry name" value="DisA/LigA_HHH"/>
</dbReference>
<protein>
    <recommendedName>
        <fullName evidence="3 14">DNA ligase</fullName>
        <ecNumber evidence="2 14">6.5.1.2</ecNumber>
    </recommendedName>
    <alternativeName>
        <fullName evidence="14">Polydeoxyribonucleotide synthase [NAD(+)]</fullName>
    </alternativeName>
</protein>
<accession>A0A5B6TD89</accession>
<keyword evidence="10 14" id="KW-0520">NAD</keyword>
<dbReference type="InterPro" id="IPR001679">
    <property type="entry name" value="DNA_ligase"/>
</dbReference>
<dbReference type="NCBIfam" id="TIGR00575">
    <property type="entry name" value="dnlj"/>
    <property type="match status" value="1"/>
</dbReference>
<dbReference type="InterPro" id="IPR004149">
    <property type="entry name" value="Znf_DNAligase_C4"/>
</dbReference>
<dbReference type="PANTHER" id="PTHR23389:SF9">
    <property type="entry name" value="DNA LIGASE"/>
    <property type="match status" value="1"/>
</dbReference>
<dbReference type="GO" id="GO:0046872">
    <property type="term" value="F:metal ion binding"/>
    <property type="evidence" value="ECO:0007669"/>
    <property type="project" value="UniProtKB-KW"/>
</dbReference>
<evidence type="ECO:0000256" key="15">
    <source>
        <dbReference type="RuleBase" id="RU000618"/>
    </source>
</evidence>
<feature type="binding site" evidence="14">
    <location>
        <position position="113"/>
    </location>
    <ligand>
        <name>NAD(+)</name>
        <dbReference type="ChEBI" id="CHEBI:57540"/>
    </ligand>
</feature>
<dbReference type="CDD" id="cd17748">
    <property type="entry name" value="BRCT_DNA_ligase_like"/>
    <property type="match status" value="1"/>
</dbReference>
<evidence type="ECO:0000256" key="1">
    <source>
        <dbReference type="ARBA" id="ARBA00004067"/>
    </source>
</evidence>
<feature type="binding site" evidence="14">
    <location>
        <position position="430"/>
    </location>
    <ligand>
        <name>Zn(2+)</name>
        <dbReference type="ChEBI" id="CHEBI:29105"/>
    </ligand>
</feature>
<feature type="binding site" evidence="14">
    <location>
        <position position="173"/>
    </location>
    <ligand>
        <name>NAD(+)</name>
        <dbReference type="ChEBI" id="CHEBI:57540"/>
    </ligand>
</feature>
<keyword evidence="7 14" id="KW-0227">DNA damage</keyword>
<feature type="active site" description="N6-AMP-lysine intermediate" evidence="14">
    <location>
        <position position="115"/>
    </location>
</feature>
<dbReference type="Gene3D" id="1.10.287.610">
    <property type="entry name" value="Helix hairpin bin"/>
    <property type="match status" value="1"/>
</dbReference>
<dbReference type="InterPro" id="IPR004150">
    <property type="entry name" value="NAD_DNA_ligase_OB"/>
</dbReference>
<feature type="binding site" evidence="14">
    <location>
        <position position="312"/>
    </location>
    <ligand>
        <name>NAD(+)</name>
        <dbReference type="ChEBI" id="CHEBI:57540"/>
    </ligand>
</feature>
<comment type="function">
    <text evidence="1 14">DNA ligase that catalyzes the formation of phosphodiester linkages between 5'-phosphoryl and 3'-hydroxyl groups in double-stranded DNA using NAD as a coenzyme and as the energy source for the reaction. It is essential for DNA replication and repair of damaged DNA.</text>
</comment>
<dbReference type="CDD" id="cd00114">
    <property type="entry name" value="LIGANc"/>
    <property type="match status" value="1"/>
</dbReference>
<comment type="cofactor">
    <cofactor evidence="14">
        <name>Mg(2+)</name>
        <dbReference type="ChEBI" id="CHEBI:18420"/>
    </cofactor>
    <cofactor evidence="14">
        <name>Mn(2+)</name>
        <dbReference type="ChEBI" id="CHEBI:29035"/>
    </cofactor>
</comment>
<dbReference type="Pfam" id="PF00533">
    <property type="entry name" value="BRCT"/>
    <property type="match status" value="1"/>
</dbReference>
<dbReference type="GO" id="GO:0005829">
    <property type="term" value="C:cytosol"/>
    <property type="evidence" value="ECO:0007669"/>
    <property type="project" value="TreeGrafter"/>
</dbReference>